<comment type="subcellular location">
    <subcellularLocation>
        <location evidence="1">Membrane</location>
        <topology evidence="1">Single-pass membrane protein</topology>
    </subcellularLocation>
</comment>
<comment type="caution">
    <text evidence="11">The sequence shown here is derived from an EMBL/GenBank/DDBJ whole genome shotgun (WGS) entry which is preliminary data.</text>
</comment>
<gene>
    <name evidence="11" type="ORF">E3N88_22580</name>
</gene>
<dbReference type="Pfam" id="PF13839">
    <property type="entry name" value="PC-Esterase"/>
    <property type="match status" value="1"/>
</dbReference>
<evidence type="ECO:0000256" key="4">
    <source>
        <dbReference type="ARBA" id="ARBA00022750"/>
    </source>
</evidence>
<dbReference type="InterPro" id="IPR026057">
    <property type="entry name" value="TBL_C"/>
</dbReference>
<dbReference type="GO" id="GO:0003676">
    <property type="term" value="F:nucleic acid binding"/>
    <property type="evidence" value="ECO:0007669"/>
    <property type="project" value="InterPro"/>
</dbReference>
<evidence type="ECO:0000256" key="3">
    <source>
        <dbReference type="ARBA" id="ARBA00022692"/>
    </source>
</evidence>
<dbReference type="Pfam" id="PF14416">
    <property type="entry name" value="PMR5N"/>
    <property type="match status" value="1"/>
</dbReference>
<dbReference type="Pfam" id="PF25597">
    <property type="entry name" value="SH3_retrovirus"/>
    <property type="match status" value="1"/>
</dbReference>
<evidence type="ECO:0000256" key="6">
    <source>
        <dbReference type="ARBA" id="ARBA00022989"/>
    </source>
</evidence>
<feature type="domain" description="Integrase catalytic" evidence="10">
    <location>
        <begin position="816"/>
        <end position="979"/>
    </location>
</feature>
<dbReference type="InterPro" id="IPR012337">
    <property type="entry name" value="RNaseH-like_sf"/>
</dbReference>
<evidence type="ECO:0000256" key="5">
    <source>
        <dbReference type="ARBA" id="ARBA00022968"/>
    </source>
</evidence>
<keyword evidence="4" id="KW-0378">Hydrolase</keyword>
<evidence type="ECO:0000256" key="1">
    <source>
        <dbReference type="ARBA" id="ARBA00004167"/>
    </source>
</evidence>
<feature type="compositionally biased region" description="Low complexity" evidence="8">
    <location>
        <begin position="1077"/>
        <end position="1087"/>
    </location>
</feature>
<dbReference type="Proteomes" id="UP000326396">
    <property type="component" value="Linkage Group LG2"/>
</dbReference>
<dbReference type="SUPFAM" id="SSF53098">
    <property type="entry name" value="Ribonuclease H-like"/>
    <property type="match status" value="1"/>
</dbReference>
<dbReference type="PANTHER" id="PTHR32285">
    <property type="entry name" value="PROTEIN TRICHOME BIREFRINGENCE-LIKE 9-RELATED"/>
    <property type="match status" value="1"/>
</dbReference>
<keyword evidence="5" id="KW-0735">Signal-anchor</keyword>
<dbReference type="InterPro" id="IPR013103">
    <property type="entry name" value="RVT_2"/>
</dbReference>
<dbReference type="EMBL" id="SZYD01000012">
    <property type="protein sequence ID" value="KAD4584979.1"/>
    <property type="molecule type" value="Genomic_DNA"/>
</dbReference>
<keyword evidence="4" id="KW-0645">Protease</keyword>
<accession>A0A5N6NBX7</accession>
<feature type="region of interest" description="Disordered" evidence="8">
    <location>
        <begin position="1077"/>
        <end position="1151"/>
    </location>
</feature>
<dbReference type="Pfam" id="PF07727">
    <property type="entry name" value="RVT_2"/>
    <property type="match status" value="1"/>
</dbReference>
<keyword evidence="6 9" id="KW-1133">Transmembrane helix</keyword>
<dbReference type="GO" id="GO:0015074">
    <property type="term" value="P:DNA integration"/>
    <property type="evidence" value="ECO:0007669"/>
    <property type="project" value="InterPro"/>
</dbReference>
<evidence type="ECO:0000256" key="2">
    <source>
        <dbReference type="ARBA" id="ARBA00007727"/>
    </source>
</evidence>
<feature type="region of interest" description="Disordered" evidence="8">
    <location>
        <begin position="542"/>
        <end position="575"/>
    </location>
</feature>
<comment type="similarity">
    <text evidence="2">Belongs to the PC-esterase family. TBL subfamily.</text>
</comment>
<dbReference type="GO" id="GO:0005794">
    <property type="term" value="C:Golgi apparatus"/>
    <property type="evidence" value="ECO:0007669"/>
    <property type="project" value="TreeGrafter"/>
</dbReference>
<dbReference type="GO" id="GO:0016413">
    <property type="term" value="F:O-acetyltransferase activity"/>
    <property type="evidence" value="ECO:0007669"/>
    <property type="project" value="InterPro"/>
</dbReference>
<feature type="compositionally biased region" description="Pro residues" evidence="8">
    <location>
        <begin position="1106"/>
        <end position="1128"/>
    </location>
</feature>
<dbReference type="OrthoDB" id="1937754at2759"/>
<keyword evidence="7 9" id="KW-0472">Membrane</keyword>
<keyword evidence="4" id="KW-0064">Aspartyl protease</keyword>
<reference evidence="11 12" key="1">
    <citation type="submission" date="2019-05" db="EMBL/GenBank/DDBJ databases">
        <title>Mikania micrantha, genome provides insights into the molecular mechanism of rapid growth.</title>
        <authorList>
            <person name="Liu B."/>
        </authorList>
    </citation>
    <scope>NUCLEOTIDE SEQUENCE [LARGE SCALE GENOMIC DNA]</scope>
    <source>
        <strain evidence="11">NLD-2019</strain>
        <tissue evidence="11">Leaf</tissue>
    </source>
</reference>
<dbReference type="InterPro" id="IPR001584">
    <property type="entry name" value="Integrase_cat-core"/>
</dbReference>
<dbReference type="InterPro" id="IPR025846">
    <property type="entry name" value="TBL_N"/>
</dbReference>
<evidence type="ECO:0000256" key="9">
    <source>
        <dbReference type="SAM" id="Phobius"/>
    </source>
</evidence>
<evidence type="ECO:0000259" key="10">
    <source>
        <dbReference type="PROSITE" id="PS50994"/>
    </source>
</evidence>
<dbReference type="Pfam" id="PF13976">
    <property type="entry name" value="gag_pre-integrs"/>
    <property type="match status" value="1"/>
</dbReference>
<organism evidence="11 12">
    <name type="scientific">Mikania micrantha</name>
    <name type="common">bitter vine</name>
    <dbReference type="NCBI Taxonomy" id="192012"/>
    <lineage>
        <taxon>Eukaryota</taxon>
        <taxon>Viridiplantae</taxon>
        <taxon>Streptophyta</taxon>
        <taxon>Embryophyta</taxon>
        <taxon>Tracheophyta</taxon>
        <taxon>Spermatophyta</taxon>
        <taxon>Magnoliopsida</taxon>
        <taxon>eudicotyledons</taxon>
        <taxon>Gunneridae</taxon>
        <taxon>Pentapetalae</taxon>
        <taxon>asterids</taxon>
        <taxon>campanulids</taxon>
        <taxon>Asterales</taxon>
        <taxon>Asteraceae</taxon>
        <taxon>Asteroideae</taxon>
        <taxon>Heliantheae alliance</taxon>
        <taxon>Eupatorieae</taxon>
        <taxon>Mikania</taxon>
    </lineage>
</organism>
<dbReference type="InterPro" id="IPR054722">
    <property type="entry name" value="PolX-like_BBD"/>
</dbReference>
<evidence type="ECO:0000256" key="7">
    <source>
        <dbReference type="ARBA" id="ARBA00023136"/>
    </source>
</evidence>
<dbReference type="CDD" id="cd09272">
    <property type="entry name" value="RNase_HI_RT_Ty1"/>
    <property type="match status" value="1"/>
</dbReference>
<dbReference type="GO" id="GO:0016020">
    <property type="term" value="C:membrane"/>
    <property type="evidence" value="ECO:0007669"/>
    <property type="project" value="UniProtKB-SubCell"/>
</dbReference>
<dbReference type="Pfam" id="PF22936">
    <property type="entry name" value="Pol_BBD"/>
    <property type="match status" value="1"/>
</dbReference>
<feature type="transmembrane region" description="Helical" evidence="9">
    <location>
        <begin position="21"/>
        <end position="41"/>
    </location>
</feature>
<keyword evidence="3 9" id="KW-0812">Transmembrane</keyword>
<dbReference type="SUPFAM" id="SSF56672">
    <property type="entry name" value="DNA/RNA polymerases"/>
    <property type="match status" value="1"/>
</dbReference>
<proteinExistence type="inferred from homology"/>
<evidence type="ECO:0000313" key="11">
    <source>
        <dbReference type="EMBL" id="KAD4584979.1"/>
    </source>
</evidence>
<name>A0A5N6NBX7_9ASTR</name>
<dbReference type="Gene3D" id="3.30.420.10">
    <property type="entry name" value="Ribonuclease H-like superfamily/Ribonuclease H"/>
    <property type="match status" value="1"/>
</dbReference>
<evidence type="ECO:0000313" key="12">
    <source>
        <dbReference type="Proteomes" id="UP000326396"/>
    </source>
</evidence>
<dbReference type="GO" id="GO:0004190">
    <property type="term" value="F:aspartic-type endopeptidase activity"/>
    <property type="evidence" value="ECO:0007669"/>
    <property type="project" value="UniProtKB-KW"/>
</dbReference>
<dbReference type="PANTHER" id="PTHR32285:SF11">
    <property type="entry name" value="PROTEIN TRICHOME BIREFRINGENCE-LIKE 34"/>
    <property type="match status" value="1"/>
</dbReference>
<dbReference type="InterPro" id="IPR057670">
    <property type="entry name" value="SH3_retrovirus"/>
</dbReference>
<keyword evidence="12" id="KW-1185">Reference proteome</keyword>
<dbReference type="Pfam" id="PF00665">
    <property type="entry name" value="rve"/>
    <property type="match status" value="1"/>
</dbReference>
<protein>
    <recommendedName>
        <fullName evidence="10">Integrase catalytic domain-containing protein</fullName>
    </recommendedName>
</protein>
<sequence length="1618" mass="183579">MVARNQNSVAITWGASVKFSIVQFFVSLVLAVFFVAAVYVAREYVTFNMVPVTVDVTSSGYSQPECDLFSGKWVFDNKSYPLYKEKECKFMSDQLACNKFGRQDLSYQHWRWQPNHCDIPRFNATRLLEKLRNKRLVFVGDSLNRGQWVSMVCLLDSSIHDPNMKLMNNSGSNLITFKALGFNASIEFYWEPLLVESNSDDPVNHRLPERIVRSQSIVKHARVWTDADILVFNSYLWWKQPHIKVLWGSFKDDNGIYKEVEMLRSYELALKTWSDWLEIHVDRARTRLFFISMSPTHEKAKEWGASNEQNCYGETDMITEKEYIDIGTDPEMMRIVENTIDELKTRGLKVEIINITQLSKYRKEGHPSIYRKQWGALSEEQLSNPTSYSDCIHWCLPELVGTIPGTILAFRGLQNDDLKVEAAGSSPGIEAEARRRIKFKSCMKSDEVDQIIPPPHPSRTATKSLKRLRVPRRNPEISIFFHASHIILQGLDPKTYKPIIESIHARDNPIQFHELHEKLINHELSLAQQLPEKPSLHQPLTAFTAQPRPSPKPWHTRQPNINQPPLLPTPSTTFTNPPKPYLGKCQWCFTKGHSLTTCTAFKKAHPHITPPSFPKLNSKPQAHMAATTSANSTPAWLFDTGASNHVTNDLSVLSLHNPYDGTDDLIIGNGSSLPITHIGSTTILISNVPVHLQHVLCVPLISRNIISISRLCIDNPLLISFFSCHFLLKDLRTNKTLLQATTSQGLYELTPSTSPKLFHLLPSQATFWHHRLGHPHSQVFKHLASIVSFNSNNFSFCNSCCSNKSHKLPFHDSTISSSRPLDILFSDVWCSPVASFDGYKYYVIFVDHFTKYIWLYPLKRKSDTLATFIKFQQLVETFFQTKITRFYSDNGGEFIKLASHFASCGISHLTSPPHTPEHNGYAERRHRHIVETGLTLLSHATLPTTFWTFAFTTAAYLIIRLPTSTLHNHSPFSKLFNRIPNYHKLRSFGCLAYPWLRPYTTHKLDPRSTPCIFVGYSSSQSAYHLLDPVHNRLYTSRHVHFVEHVFPYQSLTNTSPPTQPNITDWAPLSIHTINIQSTIPPTSSSNPPTQPPLITYKRRTHNINPPLCPSSPSTPTPSPNPPAPPSDSNPPSAHPYQTRKAKQPNPKYHNNDYVLFHNTLHSIPEPTTITQALKHPHWRQAMQTEFDALTRNHTWSLVTSSEASNIVGCKWVYRTKYNPDGTVERLKARLVAKGFHQRPGIDYLETFSPVVKPGTLRLLLSLATSSNWSIRQLDINNAFLQGTLSESVYMHQPPGFLDSTLPNHVCKLHKAIYGLRQASRAWYQELKSHLLSINFTPTISDPSLFIHKQSTSPIYLLVYVDDIIITGPNPSLNQSFITSLANRFSLKDLGSLSYFLGVEVIPHKHGLFLSQSKYIMDLLHKANMSSCKPASTPISTSTSLTDSDSPTLTSPTSYRALVGSLQYLALTRPDVAFAVNKLSQFMHKPTEQHLQALKRLLCSNLLSWSSKRQPTLARSSTEAEFRAVASTTTELQWFISLLSELGFTSQLTPTIYCDNLIQDGTVRVTHISGDDQLADALTKPMSKLRHKDFFFKIGLVTRPSILRGNVNQQPVPQYKQIN</sequence>
<dbReference type="InterPro" id="IPR043502">
    <property type="entry name" value="DNA/RNA_pol_sf"/>
</dbReference>
<dbReference type="InterPro" id="IPR025724">
    <property type="entry name" value="GAG-pre-integrase_dom"/>
</dbReference>
<dbReference type="PROSITE" id="PS50994">
    <property type="entry name" value="INTEGRASE"/>
    <property type="match status" value="1"/>
</dbReference>
<dbReference type="InterPro" id="IPR029962">
    <property type="entry name" value="TBL"/>
</dbReference>
<evidence type="ECO:0000256" key="8">
    <source>
        <dbReference type="SAM" id="MobiDB-lite"/>
    </source>
</evidence>
<dbReference type="InterPro" id="IPR036397">
    <property type="entry name" value="RNaseH_sf"/>
</dbReference>